<comment type="caution">
    <text evidence="7">The sequence shown here is derived from an EMBL/GenBank/DDBJ whole genome shotgun (WGS) entry which is preliminary data.</text>
</comment>
<proteinExistence type="inferred from homology"/>
<dbReference type="PANTHER" id="PTHR10638">
    <property type="entry name" value="COPPER AMINE OXIDASE"/>
    <property type="match status" value="1"/>
</dbReference>
<comment type="cofactor">
    <cofactor evidence="1">
        <name>Cu cation</name>
        <dbReference type="ChEBI" id="CHEBI:23378"/>
    </cofactor>
</comment>
<evidence type="ECO:0000313" key="8">
    <source>
        <dbReference type="Proteomes" id="UP000429607"/>
    </source>
</evidence>
<dbReference type="InterPro" id="IPR015798">
    <property type="entry name" value="Cu_amine_oxidase_C"/>
</dbReference>
<dbReference type="Gene3D" id="2.70.98.20">
    <property type="entry name" value="Copper amine oxidase, catalytic domain"/>
    <property type="match status" value="1"/>
</dbReference>
<feature type="active site" description="Schiff-base intermediate with substrate; via topaquinone" evidence="3">
    <location>
        <position position="145"/>
    </location>
</feature>
<accession>A0A6A3IAW4</accession>
<comment type="subunit">
    <text evidence="2">Homodimer.</text>
</comment>
<gene>
    <name evidence="7" type="ORF">PR001_g25002</name>
</gene>
<feature type="active site" description="Proton acceptor" evidence="3">
    <location>
        <position position="61"/>
    </location>
</feature>
<feature type="domain" description="Copper amine oxidase catalytic" evidence="6">
    <location>
        <begin position="33"/>
        <end position="147"/>
    </location>
</feature>
<dbReference type="InterPro" id="IPR036460">
    <property type="entry name" value="Cu_amine_oxidase_C_sf"/>
</dbReference>
<comment type="PTM">
    <text evidence="4 5">Topaquinone (TPQ) is generated by copper-dependent autoxidation of a specific tyrosyl residue.</text>
</comment>
<dbReference type="Proteomes" id="UP000429607">
    <property type="component" value="Unassembled WGS sequence"/>
</dbReference>
<dbReference type="GO" id="GO:0009308">
    <property type="term" value="P:amine metabolic process"/>
    <property type="evidence" value="ECO:0007669"/>
    <property type="project" value="UniProtKB-UniRule"/>
</dbReference>
<comment type="similarity">
    <text evidence="5">Belongs to the copper/topaquinone oxidase family.</text>
</comment>
<dbReference type="EMBL" id="QXFV01003315">
    <property type="protein sequence ID" value="KAE8977885.1"/>
    <property type="molecule type" value="Genomic_DNA"/>
</dbReference>
<dbReference type="Pfam" id="PF01179">
    <property type="entry name" value="Cu_amine_oxid"/>
    <property type="match status" value="1"/>
</dbReference>
<evidence type="ECO:0000256" key="3">
    <source>
        <dbReference type="PIRSR" id="PIRSR600269-50"/>
    </source>
</evidence>
<keyword evidence="5" id="KW-0186">Copper</keyword>
<feature type="modified residue" description="2',4',5'-topaquinone" evidence="4">
    <location>
        <position position="145"/>
    </location>
</feature>
<reference evidence="7 8" key="1">
    <citation type="submission" date="2018-09" db="EMBL/GenBank/DDBJ databases">
        <title>Genomic investigation of the strawberry pathogen Phytophthora fragariae indicates pathogenicity is determined by transcriptional variation in three key races.</title>
        <authorList>
            <person name="Adams T.M."/>
            <person name="Armitage A.D."/>
            <person name="Sobczyk M.K."/>
            <person name="Bates H.J."/>
            <person name="Dunwell J.M."/>
            <person name="Nellist C.F."/>
            <person name="Harrison R.J."/>
        </authorList>
    </citation>
    <scope>NUCLEOTIDE SEQUENCE [LARGE SCALE GENOMIC DNA]</scope>
    <source>
        <strain evidence="7 8">SCRP249</strain>
    </source>
</reference>
<evidence type="ECO:0000259" key="6">
    <source>
        <dbReference type="Pfam" id="PF01179"/>
    </source>
</evidence>
<dbReference type="InterPro" id="IPR000269">
    <property type="entry name" value="Cu_amine_oxidase"/>
</dbReference>
<protein>
    <recommendedName>
        <fullName evidence="5">Amine oxidase</fullName>
        <ecNumber evidence="5">1.4.3.-</ecNumber>
    </recommendedName>
</protein>
<dbReference type="GO" id="GO:0005507">
    <property type="term" value="F:copper ion binding"/>
    <property type="evidence" value="ECO:0007669"/>
    <property type="project" value="InterPro"/>
</dbReference>
<keyword evidence="3 5" id="KW-0801">TPQ</keyword>
<name>A0A6A3IAW4_9STRA</name>
<keyword evidence="5" id="KW-0479">Metal-binding</keyword>
<evidence type="ECO:0000256" key="1">
    <source>
        <dbReference type="ARBA" id="ARBA00001935"/>
    </source>
</evidence>
<dbReference type="PANTHER" id="PTHR10638:SF86">
    <property type="entry name" value="COPPER AMINE OXIDASE 1-RELATED"/>
    <property type="match status" value="1"/>
</dbReference>
<dbReference type="GO" id="GO:0048038">
    <property type="term" value="F:quinone binding"/>
    <property type="evidence" value="ECO:0007669"/>
    <property type="project" value="InterPro"/>
</dbReference>
<evidence type="ECO:0000256" key="2">
    <source>
        <dbReference type="ARBA" id="ARBA00011738"/>
    </source>
</evidence>
<dbReference type="AlphaFoldDB" id="A0A6A3IAW4"/>
<evidence type="ECO:0000256" key="4">
    <source>
        <dbReference type="PIRSR" id="PIRSR600269-51"/>
    </source>
</evidence>
<dbReference type="GO" id="GO:0008131">
    <property type="term" value="F:primary methylamine oxidase activity"/>
    <property type="evidence" value="ECO:0007669"/>
    <property type="project" value="InterPro"/>
</dbReference>
<organism evidence="7 8">
    <name type="scientific">Phytophthora rubi</name>
    <dbReference type="NCBI Taxonomy" id="129364"/>
    <lineage>
        <taxon>Eukaryota</taxon>
        <taxon>Sar</taxon>
        <taxon>Stramenopiles</taxon>
        <taxon>Oomycota</taxon>
        <taxon>Peronosporomycetes</taxon>
        <taxon>Peronosporales</taxon>
        <taxon>Peronosporaceae</taxon>
        <taxon>Phytophthora</taxon>
    </lineage>
</organism>
<dbReference type="EC" id="1.4.3.-" evidence="5"/>
<dbReference type="SUPFAM" id="SSF49998">
    <property type="entry name" value="Amine oxidase catalytic domain"/>
    <property type="match status" value="1"/>
</dbReference>
<comment type="cofactor">
    <cofactor evidence="5">
        <name>Cu cation</name>
        <dbReference type="ChEBI" id="CHEBI:23378"/>
    </cofactor>
    <text evidence="5">Contains 1 topaquinone per subunit.</text>
</comment>
<keyword evidence="5" id="KW-0560">Oxidoreductase</keyword>
<sequence length="148" mass="16630">MARIESAEFDRDAAAAAAVTCSEPWVIVQGVQSVMEAVHKTTELVPYGEPQPTHEWQNHFDAGEYQFGRLANCPTLGCDCLGKIQYLDATVVNDFWEPVLLPNAICIHEEDFGTLWKHADVFTSKGSVRRQRRLVISFHVTVGNYEFS</sequence>
<evidence type="ECO:0000313" key="7">
    <source>
        <dbReference type="EMBL" id="KAE8977885.1"/>
    </source>
</evidence>
<evidence type="ECO:0000256" key="5">
    <source>
        <dbReference type="RuleBase" id="RU000672"/>
    </source>
</evidence>